<dbReference type="OrthoDB" id="5965825at2"/>
<keyword evidence="1" id="KW-0732">Signal</keyword>
<sequence>MQTNIVRSLTAVATMCFTLVSTAKADVVLPQTLNYSDNAVTASIQVTDTIAVDLSIEFEKVVGLNPETLTISAEMLTPNALSITERLNSLLVSPTTAFPVVVSITPDPDSGFAFEGVATVELYTKAIHYTPDLPLRLFTSHADGTFTDMTTLVSAGSIRARGNTGKFSDFMIMLDTRTPANIVSDKVSDIESFLSLHGNLIQPVTLAAIEHSMTLLSFAVSDQDFDSALEEVDSLISLINAAPAGAMPDVWQASDTLVNVEGELKSKFSSLRYALRVM</sequence>
<dbReference type="EMBL" id="MDHN01000024">
    <property type="protein sequence ID" value="OFC70794.1"/>
    <property type="molecule type" value="Genomic_DNA"/>
</dbReference>
<comment type="caution">
    <text evidence="2">The sequence shown here is derived from an EMBL/GenBank/DDBJ whole genome shotgun (WGS) entry which is preliminary data.</text>
</comment>
<proteinExistence type="predicted"/>
<dbReference type="AlphaFoldDB" id="A0A1E7ZBH5"/>
<dbReference type="Proteomes" id="UP000175691">
    <property type="component" value="Unassembled WGS sequence"/>
</dbReference>
<dbReference type="Pfam" id="PF20396">
    <property type="entry name" value="DUF6689"/>
    <property type="match status" value="1"/>
</dbReference>
<evidence type="ECO:0000256" key="1">
    <source>
        <dbReference type="SAM" id="SignalP"/>
    </source>
</evidence>
<evidence type="ECO:0000313" key="3">
    <source>
        <dbReference type="Proteomes" id="UP000175691"/>
    </source>
</evidence>
<gene>
    <name evidence="2" type="ORF">BFC18_11715</name>
</gene>
<feature type="chain" id="PRO_5009209626" evidence="1">
    <location>
        <begin position="26"/>
        <end position="278"/>
    </location>
</feature>
<reference evidence="2 3" key="1">
    <citation type="submission" date="2016-08" db="EMBL/GenBank/DDBJ databases">
        <authorList>
            <person name="Seilhamer J.J."/>
        </authorList>
    </citation>
    <scope>NUCLEOTIDE SEQUENCE [LARGE SCALE GENOMIC DNA]</scope>
    <source>
        <strain evidence="2 3">KCTC 42603</strain>
    </source>
</reference>
<feature type="signal peptide" evidence="1">
    <location>
        <begin position="1"/>
        <end position="25"/>
    </location>
</feature>
<organism evidence="2 3">
    <name type="scientific">Alteromonas confluentis</name>
    <dbReference type="NCBI Taxonomy" id="1656094"/>
    <lineage>
        <taxon>Bacteria</taxon>
        <taxon>Pseudomonadati</taxon>
        <taxon>Pseudomonadota</taxon>
        <taxon>Gammaproteobacteria</taxon>
        <taxon>Alteromonadales</taxon>
        <taxon>Alteromonadaceae</taxon>
        <taxon>Alteromonas/Salinimonas group</taxon>
        <taxon>Alteromonas</taxon>
    </lineage>
</organism>
<accession>A0A1E7ZBH5</accession>
<dbReference type="InterPro" id="IPR046511">
    <property type="entry name" value="DUF6689"/>
</dbReference>
<name>A0A1E7ZBH5_9ALTE</name>
<dbReference type="STRING" id="1656094.BFC18_11715"/>
<dbReference type="RefSeq" id="WP_070125498.1">
    <property type="nucleotide sequence ID" value="NZ_MDHN01000024.1"/>
</dbReference>
<evidence type="ECO:0000313" key="2">
    <source>
        <dbReference type="EMBL" id="OFC70794.1"/>
    </source>
</evidence>
<keyword evidence="3" id="KW-1185">Reference proteome</keyword>
<protein>
    <submittedName>
        <fullName evidence="2">Uncharacterized protein</fullName>
    </submittedName>
</protein>